<protein>
    <submittedName>
        <fullName evidence="2">Uncharacterized protein</fullName>
    </submittedName>
</protein>
<proteinExistence type="predicted"/>
<evidence type="ECO:0000256" key="1">
    <source>
        <dbReference type="SAM" id="MobiDB-lite"/>
    </source>
</evidence>
<dbReference type="GeneID" id="16075961"/>
<dbReference type="InterPro" id="IPR051513">
    <property type="entry name" value="Tectonin_beta-prop"/>
</dbReference>
<sequence length="1453" mass="160363">MASEHSSMSAWEKAWLKDAFNTGAWMTSKEGQLFFLCARGPHVKLVRDNQLRHVQVKLISQGPSGHVWVVDHSGHVWVRVQQNPLARALPGHEVMGIGTTEVVYEQQKWLASSRSYAASRFVTPAGDSYDSLDEITLPSSRWQWDADWELETTLGESDSGGWEFVSSGTSRVQSLFTSKTTMRRRAWLRTRSIKDPSQAWFMLPKWSKHEVVSIAVAQSGAWIVLDKFKIALREGLDPIHVEGRAFEAVEEPEFTGTPIHSGCIAVNQNNSTWLSAPDGSLYFRQGITTATPAGRAWVKVPNTPLLTHITVTSHALIGVGVDGNLHVFDAPSNPFAVTAGQWTELAPPSAQDVATAALEAALLHVFESGWEVVEPEPGDFNEYDDYDPHIQTLDDDDIDDDDDEGAEEEMLEDEAEGQVSGTGVGGQTPGDGLSSDPNAVVRRRHSNRNSKRRSMIQSARGSVLISRPTISQLARQQALAHGARKTIGAMRRESAYFNSDNDNAPKRPAQPVCWCTATENLDYIVCLDVHGDLYVRMGMSLTRPFGTAWLRAEATFLGGECGGIECCELGLLPFIGDVPLPALTSRAHDRVISKMLRASAPAPRPNFISQRMLRETLPETDAVVRWFNSNNTCKLRLDTRAHQLCLDVKAKEGTTLEDTQQSECHLLPLIQVRSVRPSSKETHSFRLETTVKHFQTVVVTVRSFAKRRDWVTYLQRWVCLARRQLREAESTSLSAPALGDASGGVLPANAGAPAATSPDQVGDGVQPHGQQVVAPALWAIDTNNRLWFCDLVSDHMVSEVGECSPVFDKCSYRDGKASGKIQFMPKLYWHPTTDLTCQTNKGPVVIHAKQVFASPAGLVWVLSASGRAYALVKGEEGGDVRHKRAWRYRRWHEAEDAYVRQGEQLASQQGAQQAVEPFAHPSWARRPTGARHLTTNGIAPPPFARSSTNAGGRKKGRGTRGGGGRGGLWSTTGTQDGFRQSRQYTAAVARTCAAQATAAGVHWVSVPMCPYHVRGQAGQERIKDVGLSMTAAWVVTSSGLVYVRSDVTVTSPIGVDWVPVQSPELVSSVCVRDGSVTILTVQGHVYTRVGFGESTPHGTHWETDHGAISSVYLTRKRPDQVVDSANALQSGVSITHDARCVCALSPQLVQIGLRSTYGRIVWQLRASNHEFTSVSCDGFSHVWGVDSAGYLRSMTLNMPFDMHRPSPSTAALEFPTEKERDQKPFTELPLLLWKSLSVGEEDELKFTFMTAACARPRVRRPPHGHCMLGDDTVVPTKECSSLGKTFMSLLSRQNKRMRIRLDRTHAQVRWRFIVDPLEVNAEVFARERTGLWWSGLITSKVDEREAGGKASFFLVHPHEMREDFWVDRTRVAPKVKPNKGALYIGLCVLVPRTREGGELVLATVIAVDEKSNTVTVEAAEANLRPYTRQFNMGDIFVGPKEEYRGLSPACSRF</sequence>
<dbReference type="eggNOG" id="KOG3669">
    <property type="taxonomic scope" value="Eukaryota"/>
</dbReference>
<keyword evidence="3" id="KW-1185">Reference proteome</keyword>
<dbReference type="RefSeq" id="XP_004995379.1">
    <property type="nucleotide sequence ID" value="XM_004995322.1"/>
</dbReference>
<accession>F2U674</accession>
<evidence type="ECO:0000313" key="3">
    <source>
        <dbReference type="Proteomes" id="UP000007799"/>
    </source>
</evidence>
<dbReference type="KEGG" id="sre:PTSG_03651"/>
<dbReference type="PANTHER" id="PTHR23250:SF1">
    <property type="entry name" value="TECTONIN BETA-PROPELLER REPEAT-CONTAINING PROTEIN 1"/>
    <property type="match status" value="1"/>
</dbReference>
<organism evidence="3">
    <name type="scientific">Salpingoeca rosetta (strain ATCC 50818 / BSB-021)</name>
    <dbReference type="NCBI Taxonomy" id="946362"/>
    <lineage>
        <taxon>Eukaryota</taxon>
        <taxon>Choanoflagellata</taxon>
        <taxon>Craspedida</taxon>
        <taxon>Salpingoecidae</taxon>
        <taxon>Salpingoeca</taxon>
    </lineage>
</organism>
<dbReference type="InParanoid" id="F2U674"/>
<dbReference type="OrthoDB" id="72441at2759"/>
<feature type="compositionally biased region" description="Acidic residues" evidence="1">
    <location>
        <begin position="374"/>
        <end position="385"/>
    </location>
</feature>
<feature type="compositionally biased region" description="Gly residues" evidence="1">
    <location>
        <begin position="420"/>
        <end position="429"/>
    </location>
</feature>
<dbReference type="InterPro" id="IPR006624">
    <property type="entry name" value="Beta-propeller_rpt_TECPR"/>
</dbReference>
<dbReference type="PANTHER" id="PTHR23250">
    <property type="entry name" value="DYSFERLIN-RELATED"/>
    <property type="match status" value="1"/>
</dbReference>
<gene>
    <name evidence="2" type="ORF">PTSG_03651</name>
</gene>
<feature type="region of interest" description="Disordered" evidence="1">
    <location>
        <begin position="374"/>
        <end position="460"/>
    </location>
</feature>
<feature type="region of interest" description="Disordered" evidence="1">
    <location>
        <begin position="927"/>
        <end position="975"/>
    </location>
</feature>
<dbReference type="EMBL" id="GL832962">
    <property type="protein sequence ID" value="EGD83015.1"/>
    <property type="molecule type" value="Genomic_DNA"/>
</dbReference>
<name>F2U674_SALR5</name>
<feature type="compositionally biased region" description="Acidic residues" evidence="1">
    <location>
        <begin position="393"/>
        <end position="416"/>
    </location>
</feature>
<dbReference type="Pfam" id="PF06462">
    <property type="entry name" value="Hyd_WA"/>
    <property type="match status" value="1"/>
</dbReference>
<feature type="compositionally biased region" description="Basic residues" evidence="1">
    <location>
        <begin position="441"/>
        <end position="454"/>
    </location>
</feature>
<reference evidence="2" key="1">
    <citation type="submission" date="2009-08" db="EMBL/GenBank/DDBJ databases">
        <title>Annotation of Salpingoeca rosetta.</title>
        <authorList>
            <consortium name="The Broad Institute Genome Sequencing Platform"/>
            <person name="Russ C."/>
            <person name="Cuomo C."/>
            <person name="Burger G."/>
            <person name="Gray M.W."/>
            <person name="Holland P.W.H."/>
            <person name="King N."/>
            <person name="Lang F.B.F."/>
            <person name="Roger A.J."/>
            <person name="Ruiz-Trillo I."/>
            <person name="Young S.K."/>
            <person name="Zeng Q."/>
            <person name="Gargeya S."/>
            <person name="Alvarado L."/>
            <person name="Berlin A."/>
            <person name="Chapman S.B."/>
            <person name="Chen Z."/>
            <person name="Freedman E."/>
            <person name="Gellesch M."/>
            <person name="Goldberg J."/>
            <person name="Griggs A."/>
            <person name="Gujja S."/>
            <person name="Heilman E."/>
            <person name="Heiman D."/>
            <person name="Howarth C."/>
            <person name="Mehta T."/>
            <person name="Neiman D."/>
            <person name="Pearson M."/>
            <person name="Roberts A."/>
            <person name="Saif S."/>
            <person name="Shea T."/>
            <person name="Shenoy N."/>
            <person name="Sisk P."/>
            <person name="Stolte C."/>
            <person name="Sykes S."/>
            <person name="White J."/>
            <person name="Yandava C."/>
            <person name="Haas B."/>
            <person name="Nusbaum C."/>
            <person name="Birren B."/>
        </authorList>
    </citation>
    <scope>NUCLEOTIDE SEQUENCE [LARGE SCALE GENOMIC DNA]</scope>
    <source>
        <strain evidence="2">ATCC 50818</strain>
    </source>
</reference>
<evidence type="ECO:0000313" key="2">
    <source>
        <dbReference type="EMBL" id="EGD83015.1"/>
    </source>
</evidence>
<dbReference type="Proteomes" id="UP000007799">
    <property type="component" value="Unassembled WGS sequence"/>
</dbReference>
<dbReference type="SMART" id="SM00706">
    <property type="entry name" value="TECPR"/>
    <property type="match status" value="8"/>
</dbReference>
<dbReference type="STRING" id="946362.F2U674"/>